<proteinExistence type="predicted"/>
<evidence type="ECO:0000256" key="1">
    <source>
        <dbReference type="SAM" id="Phobius"/>
    </source>
</evidence>
<sequence>MAEPSCDRPGVSAGRSHVLDLARRAAFRATLFARDARGSTAMEYALIGALIFVVAAGSLRYYGSRMIPIYNQISTAVTQAN</sequence>
<keyword evidence="1" id="KW-1133">Transmembrane helix</keyword>
<accession>A0A1I4F6Y3</accession>
<keyword evidence="1" id="KW-0472">Membrane</keyword>
<organism evidence="2 3">
    <name type="scientific">Methylobacterium pseudosasicola</name>
    <dbReference type="NCBI Taxonomy" id="582667"/>
    <lineage>
        <taxon>Bacteria</taxon>
        <taxon>Pseudomonadati</taxon>
        <taxon>Pseudomonadota</taxon>
        <taxon>Alphaproteobacteria</taxon>
        <taxon>Hyphomicrobiales</taxon>
        <taxon>Methylobacteriaceae</taxon>
        <taxon>Methylobacterium</taxon>
    </lineage>
</organism>
<evidence type="ECO:0000313" key="3">
    <source>
        <dbReference type="Proteomes" id="UP000199048"/>
    </source>
</evidence>
<feature type="transmembrane region" description="Helical" evidence="1">
    <location>
        <begin position="44"/>
        <end position="62"/>
    </location>
</feature>
<reference evidence="3" key="1">
    <citation type="submission" date="2016-10" db="EMBL/GenBank/DDBJ databases">
        <authorList>
            <person name="Varghese N."/>
            <person name="Submissions S."/>
        </authorList>
    </citation>
    <scope>NUCLEOTIDE SEQUENCE [LARGE SCALE GENOMIC DNA]</scope>
    <source>
        <strain evidence="3">BL36</strain>
    </source>
</reference>
<dbReference type="STRING" id="582667.SAMN05192568_1001112"/>
<keyword evidence="1" id="KW-0812">Transmembrane</keyword>
<evidence type="ECO:0000313" key="2">
    <source>
        <dbReference type="EMBL" id="SFL13279.1"/>
    </source>
</evidence>
<protein>
    <submittedName>
        <fullName evidence="2">Flp pilus assembly protein, pilin Flp</fullName>
    </submittedName>
</protein>
<name>A0A1I4F6Y3_9HYPH</name>
<dbReference type="AlphaFoldDB" id="A0A1I4F6Y3"/>
<keyword evidence="3" id="KW-1185">Reference proteome</keyword>
<gene>
    <name evidence="2" type="ORF">SAMN05192568_1001112</name>
</gene>
<dbReference type="Proteomes" id="UP000199048">
    <property type="component" value="Unassembled WGS sequence"/>
</dbReference>
<dbReference type="EMBL" id="FOTK01000001">
    <property type="protein sequence ID" value="SFL13279.1"/>
    <property type="molecule type" value="Genomic_DNA"/>
</dbReference>